<dbReference type="RefSeq" id="WP_016553847.1">
    <property type="nucleotide sequence ID" value="NZ_KZ857259.1"/>
</dbReference>
<comment type="caution">
    <text evidence="8">The sequence shown here is derived from an EMBL/GenBank/DDBJ whole genome shotgun (WGS) entry which is preliminary data.</text>
</comment>
<proteinExistence type="inferred from homology"/>
<evidence type="ECO:0000313" key="8">
    <source>
        <dbReference type="EMBL" id="RDJ12916.1"/>
    </source>
</evidence>
<feature type="transmembrane region" description="Helical" evidence="7">
    <location>
        <begin position="30"/>
        <end position="53"/>
    </location>
</feature>
<feature type="transmembrane region" description="Helical" evidence="7">
    <location>
        <begin position="6"/>
        <end position="23"/>
    </location>
</feature>
<dbReference type="PANTHER" id="PTHR33884:SF3">
    <property type="entry name" value="UPF0410 PROTEIN YMGE"/>
    <property type="match status" value="1"/>
</dbReference>
<name>A0A370KRX4_9HYPH</name>
<dbReference type="AlphaFoldDB" id="A0A370KRX4"/>
<accession>A0A370KRX4</accession>
<comment type="subcellular location">
    <subcellularLocation>
        <location evidence="1">Cell membrane</location>
        <topology evidence="1">Multi-pass membrane protein</topology>
    </subcellularLocation>
</comment>
<dbReference type="GO" id="GO:0005886">
    <property type="term" value="C:plasma membrane"/>
    <property type="evidence" value="ECO:0007669"/>
    <property type="project" value="UniProtKB-SubCell"/>
</dbReference>
<evidence type="ECO:0000256" key="6">
    <source>
        <dbReference type="ARBA" id="ARBA00023136"/>
    </source>
</evidence>
<protein>
    <recommendedName>
        <fullName evidence="10">GlsB/YeaQ/YmgE family stress response membrane protein</fullName>
    </recommendedName>
</protein>
<reference evidence="8 9" key="1">
    <citation type="submission" date="2017-03" db="EMBL/GenBank/DDBJ databases">
        <title>Genome analysis of Rhizobial strains effectives or ineffectives for nitrogen fixation isolated from bean seeds.</title>
        <authorList>
            <person name="Peralta H."/>
            <person name="Aguilar-Vera A."/>
            <person name="Mora Y."/>
            <person name="Vargas-Lagunas C."/>
            <person name="Girard L."/>
            <person name="Mora J."/>
        </authorList>
    </citation>
    <scope>NUCLEOTIDE SEQUENCE [LARGE SCALE GENOMIC DNA]</scope>
    <source>
        <strain evidence="8 9">CCGM3</strain>
    </source>
</reference>
<keyword evidence="4 7" id="KW-0812">Transmembrane</keyword>
<keyword evidence="3" id="KW-1003">Cell membrane</keyword>
<evidence type="ECO:0000256" key="1">
    <source>
        <dbReference type="ARBA" id="ARBA00004651"/>
    </source>
</evidence>
<dbReference type="Proteomes" id="UP000254939">
    <property type="component" value="Unassembled WGS sequence"/>
</dbReference>
<comment type="similarity">
    <text evidence="2">Belongs to the UPF0410 family.</text>
</comment>
<keyword evidence="6 7" id="KW-0472">Membrane</keyword>
<evidence type="ECO:0000256" key="5">
    <source>
        <dbReference type="ARBA" id="ARBA00022989"/>
    </source>
</evidence>
<dbReference type="PANTHER" id="PTHR33884">
    <property type="entry name" value="UPF0410 PROTEIN YMGE"/>
    <property type="match status" value="1"/>
</dbReference>
<evidence type="ECO:0000256" key="3">
    <source>
        <dbReference type="ARBA" id="ARBA00022475"/>
    </source>
</evidence>
<evidence type="ECO:0000256" key="2">
    <source>
        <dbReference type="ARBA" id="ARBA00011006"/>
    </source>
</evidence>
<evidence type="ECO:0008006" key="10">
    <source>
        <dbReference type="Google" id="ProtNLM"/>
    </source>
</evidence>
<feature type="transmembrane region" description="Helical" evidence="7">
    <location>
        <begin position="59"/>
        <end position="80"/>
    </location>
</feature>
<evidence type="ECO:0000256" key="4">
    <source>
        <dbReference type="ARBA" id="ARBA00022692"/>
    </source>
</evidence>
<keyword evidence="5 7" id="KW-1133">Transmembrane helix</keyword>
<sequence>MEGVGWITAIIVGGLAGWLAGILMGIRFGVLMNIVIGIVGAVIASAIFTRAGIYVASGWLGYLVTGFIGSCILLFLAKLVRR</sequence>
<dbReference type="OrthoDB" id="9815411at2"/>
<dbReference type="InterPro" id="IPR007341">
    <property type="entry name" value="Transgly_assoc"/>
</dbReference>
<organism evidence="8 9">
    <name type="scientific">Rhizobium grahamii</name>
    <dbReference type="NCBI Taxonomy" id="1120045"/>
    <lineage>
        <taxon>Bacteria</taxon>
        <taxon>Pseudomonadati</taxon>
        <taxon>Pseudomonadota</taxon>
        <taxon>Alphaproteobacteria</taxon>
        <taxon>Hyphomicrobiales</taxon>
        <taxon>Rhizobiaceae</taxon>
        <taxon>Rhizobium/Agrobacterium group</taxon>
        <taxon>Rhizobium</taxon>
    </lineage>
</organism>
<dbReference type="EMBL" id="NAAC01000009">
    <property type="protein sequence ID" value="RDJ12916.1"/>
    <property type="molecule type" value="Genomic_DNA"/>
</dbReference>
<dbReference type="Pfam" id="PF04226">
    <property type="entry name" value="Transgly_assoc"/>
    <property type="match status" value="1"/>
</dbReference>
<evidence type="ECO:0000313" key="9">
    <source>
        <dbReference type="Proteomes" id="UP000254939"/>
    </source>
</evidence>
<gene>
    <name evidence="8" type="ORF">B5K06_09115</name>
</gene>
<evidence type="ECO:0000256" key="7">
    <source>
        <dbReference type="SAM" id="Phobius"/>
    </source>
</evidence>